<proteinExistence type="predicted"/>
<accession>A0A327W838</accession>
<feature type="transmembrane region" description="Helical" evidence="6">
    <location>
        <begin position="408"/>
        <end position="428"/>
    </location>
</feature>
<reference evidence="9 10" key="1">
    <citation type="submission" date="2018-06" db="EMBL/GenBank/DDBJ databases">
        <title>Genomic Encyclopedia of Archaeal and Bacterial Type Strains, Phase II (KMG-II): from individual species to whole genera.</title>
        <authorList>
            <person name="Goeker M."/>
        </authorList>
    </citation>
    <scope>NUCLEOTIDE SEQUENCE [LARGE SCALE GENOMIC DNA]</scope>
    <source>
        <strain evidence="9 10">DSM 29821</strain>
    </source>
</reference>
<feature type="transmembrane region" description="Helical" evidence="6">
    <location>
        <begin position="702"/>
        <end position="723"/>
    </location>
</feature>
<feature type="domain" description="MacB-like periplasmic core" evidence="8">
    <location>
        <begin position="54"/>
        <end position="272"/>
    </location>
</feature>
<dbReference type="Pfam" id="PF02687">
    <property type="entry name" value="FtsX"/>
    <property type="match status" value="2"/>
</dbReference>
<keyword evidence="5 6" id="KW-0472">Membrane</keyword>
<evidence type="ECO:0000256" key="3">
    <source>
        <dbReference type="ARBA" id="ARBA00022692"/>
    </source>
</evidence>
<dbReference type="Pfam" id="PF12704">
    <property type="entry name" value="MacB_PCD"/>
    <property type="match status" value="2"/>
</dbReference>
<dbReference type="AlphaFoldDB" id="A0A327W838"/>
<feature type="transmembrane region" description="Helical" evidence="6">
    <location>
        <begin position="55"/>
        <end position="75"/>
    </location>
</feature>
<feature type="domain" description="ABC3 transporter permease C-terminal" evidence="7">
    <location>
        <begin position="702"/>
        <end position="811"/>
    </location>
</feature>
<evidence type="ECO:0000256" key="6">
    <source>
        <dbReference type="SAM" id="Phobius"/>
    </source>
</evidence>
<dbReference type="PANTHER" id="PTHR30572:SF18">
    <property type="entry name" value="ABC-TYPE MACROLIDE FAMILY EXPORT SYSTEM PERMEASE COMPONENT 2"/>
    <property type="match status" value="1"/>
</dbReference>
<feature type="transmembrane region" description="Helical" evidence="6">
    <location>
        <begin position="449"/>
        <end position="473"/>
    </location>
</feature>
<dbReference type="InterPro" id="IPR025857">
    <property type="entry name" value="MacB_PCD"/>
</dbReference>
<comment type="caution">
    <text evidence="9">The sequence shown here is derived from an EMBL/GenBank/DDBJ whole genome shotgun (WGS) entry which is preliminary data.</text>
</comment>
<dbReference type="InterPro" id="IPR050250">
    <property type="entry name" value="Macrolide_Exporter_MacB"/>
</dbReference>
<dbReference type="GO" id="GO:0022857">
    <property type="term" value="F:transmembrane transporter activity"/>
    <property type="evidence" value="ECO:0007669"/>
    <property type="project" value="TreeGrafter"/>
</dbReference>
<dbReference type="EMBL" id="QLMA01000004">
    <property type="protein sequence ID" value="RAJ82198.1"/>
    <property type="molecule type" value="Genomic_DNA"/>
</dbReference>
<feature type="transmembrane region" description="Helical" evidence="6">
    <location>
        <begin position="310"/>
        <end position="333"/>
    </location>
</feature>
<gene>
    <name evidence="9" type="ORF">CLV59_104423</name>
</gene>
<comment type="subcellular location">
    <subcellularLocation>
        <location evidence="1">Cell membrane</location>
        <topology evidence="1">Multi-pass membrane protein</topology>
    </subcellularLocation>
</comment>
<organism evidence="9 10">
    <name type="scientific">Chitinophaga dinghuensis</name>
    <dbReference type="NCBI Taxonomy" id="1539050"/>
    <lineage>
        <taxon>Bacteria</taxon>
        <taxon>Pseudomonadati</taxon>
        <taxon>Bacteroidota</taxon>
        <taxon>Chitinophagia</taxon>
        <taxon>Chitinophagales</taxon>
        <taxon>Chitinophagaceae</taxon>
        <taxon>Chitinophaga</taxon>
    </lineage>
</organism>
<evidence type="ECO:0000256" key="1">
    <source>
        <dbReference type="ARBA" id="ARBA00004651"/>
    </source>
</evidence>
<keyword evidence="4 6" id="KW-1133">Transmembrane helix</keyword>
<protein>
    <submittedName>
        <fullName evidence="9">Putative permease</fullName>
    </submittedName>
</protein>
<dbReference type="PANTHER" id="PTHR30572">
    <property type="entry name" value="MEMBRANE COMPONENT OF TRANSPORTER-RELATED"/>
    <property type="match status" value="1"/>
</dbReference>
<feature type="transmembrane region" description="Helical" evidence="6">
    <location>
        <begin position="783"/>
        <end position="803"/>
    </location>
</feature>
<evidence type="ECO:0000256" key="4">
    <source>
        <dbReference type="ARBA" id="ARBA00022989"/>
    </source>
</evidence>
<evidence type="ECO:0000256" key="5">
    <source>
        <dbReference type="ARBA" id="ARBA00023136"/>
    </source>
</evidence>
<dbReference type="GO" id="GO:0005886">
    <property type="term" value="C:plasma membrane"/>
    <property type="evidence" value="ECO:0007669"/>
    <property type="project" value="UniProtKB-SubCell"/>
</dbReference>
<feature type="domain" description="MacB-like periplasmic core" evidence="8">
    <location>
        <begin position="460"/>
        <end position="666"/>
    </location>
</feature>
<feature type="transmembrane region" description="Helical" evidence="6">
    <location>
        <begin position="366"/>
        <end position="388"/>
    </location>
</feature>
<keyword evidence="10" id="KW-1185">Reference proteome</keyword>
<feature type="domain" description="ABC3 transporter permease C-terminal" evidence="7">
    <location>
        <begin position="317"/>
        <end position="433"/>
    </location>
</feature>
<sequence length="822" mass="91086">MDKFLCRKFHKPPVFNTFIRWHRLGTTPRKGIWLMIINYLKTALRNLKKNKTYSILNIFGLAIGFVCAGLILLWAEDEINYNNFYSQKDNILRIHYNWTLNNQIRTYTSTPGTLGPSATAAIPGVKAYCRSSEGLNTALFNFNNNPVYSSGRYVDASFFQFFDCKFLEGNPATAFTNPNSLVITERTAEKFFHTSRNVVGKTIMVNNKDAYTITGLVANVPDNSSIRYAWLAPLSNFTTIEKLARWDYCNLETYILTTPGTDLPQLKVKLDKIIASNPVSATNSATLLSMKDWRLRNEFKSGIQTGGRIVYVRLFLLIAGIILLIACINFMNLATARSEQRAREIGVRKALGAGRQTLIKQFIGEAILQAFLSALLAVLLLAILLPAFNALVGKTMKLQLFNPIHLTAIASLVLICGLLAGSYPALYLSNFNPVAILKGARVKTGGAAFVRRALVISQFSISIVLIIATVIIYQQIQHVKSRDLGFNIAHLISIDIQDEIVRNFPAVRQDLLNTGVIENAALADHNPLYDGNSTDEISWDGKPANVKNITSLRLVGPGFLKTTGMTLLEGTDFTRDADDSTNVLVNEAMARQLGAGSPVGKLLYGRENDKVVTFRIAGVVKDYVYGDMFGKPDPVMFLGIPSGTNSIYTRLNPAVTPEKALEKIGAIMHKYSPAYPFSYSFIDQEFDDMFRNEMLMQKLSRIFAAIAILISALGLFGLSAYTAERRTKEIGIRKVLGASTASIATLLSADFLKLIGIAMLIAFPLAWWMMNNWLQQYQYKVTIGPIVFILAGAASIVITMITISYQSIRASMADPVKSIKSE</sequence>
<evidence type="ECO:0000259" key="8">
    <source>
        <dbReference type="Pfam" id="PF12704"/>
    </source>
</evidence>
<feature type="transmembrane region" description="Helical" evidence="6">
    <location>
        <begin position="735"/>
        <end position="763"/>
    </location>
</feature>
<keyword evidence="2" id="KW-1003">Cell membrane</keyword>
<dbReference type="InterPro" id="IPR003838">
    <property type="entry name" value="ABC3_permease_C"/>
</dbReference>
<name>A0A327W838_9BACT</name>
<keyword evidence="3 6" id="KW-0812">Transmembrane</keyword>
<evidence type="ECO:0000259" key="7">
    <source>
        <dbReference type="Pfam" id="PF02687"/>
    </source>
</evidence>
<dbReference type="Proteomes" id="UP000249819">
    <property type="component" value="Unassembled WGS sequence"/>
</dbReference>
<evidence type="ECO:0000256" key="2">
    <source>
        <dbReference type="ARBA" id="ARBA00022475"/>
    </source>
</evidence>
<evidence type="ECO:0000313" key="10">
    <source>
        <dbReference type="Proteomes" id="UP000249819"/>
    </source>
</evidence>
<evidence type="ECO:0000313" key="9">
    <source>
        <dbReference type="EMBL" id="RAJ82198.1"/>
    </source>
</evidence>